<evidence type="ECO:0000256" key="1">
    <source>
        <dbReference type="ARBA" id="ARBA00022729"/>
    </source>
</evidence>
<reference evidence="4 5" key="2">
    <citation type="journal article" date="2013" name="Extremophiles">
        <title>An ICEBs1-like element may be associated with the extreme radiation and desiccation resistance of Bacillus pumilus SAFR-032 spores.</title>
        <authorList>
            <person name="Tirumalai M.R."/>
            <person name="Fox G.E."/>
        </authorList>
    </citation>
    <scope>NUCLEOTIDE SEQUENCE [LARGE SCALE GENOMIC DNA]</scope>
    <source>
        <strain evidence="4 5">SAFR-032</strain>
    </source>
</reference>
<dbReference type="Gene3D" id="3.40.50.1820">
    <property type="entry name" value="alpha/beta hydrolase"/>
    <property type="match status" value="1"/>
</dbReference>
<keyword evidence="1 2" id="KW-0732">Signal</keyword>
<dbReference type="SUPFAM" id="SSF53474">
    <property type="entry name" value="alpha/beta-Hydrolases"/>
    <property type="match status" value="1"/>
</dbReference>
<name>A8FIN2_BACP2</name>
<evidence type="ECO:0000313" key="5">
    <source>
        <dbReference type="Proteomes" id="UP000001355"/>
    </source>
</evidence>
<proteinExistence type="predicted"/>
<dbReference type="PANTHER" id="PTHR43037:SF1">
    <property type="entry name" value="BLL1128 PROTEIN"/>
    <property type="match status" value="1"/>
</dbReference>
<dbReference type="PANTHER" id="PTHR43037">
    <property type="entry name" value="UNNAMED PRODUCT-RELATED"/>
    <property type="match status" value="1"/>
</dbReference>
<dbReference type="InterPro" id="IPR059177">
    <property type="entry name" value="GH29D-like_dom"/>
</dbReference>
<feature type="signal peptide" evidence="2">
    <location>
        <begin position="1"/>
        <end position="29"/>
    </location>
</feature>
<organism evidence="4 5">
    <name type="scientific">Bacillus pumilus (strain SAFR-032)</name>
    <dbReference type="NCBI Taxonomy" id="315750"/>
    <lineage>
        <taxon>Bacteria</taxon>
        <taxon>Bacillati</taxon>
        <taxon>Bacillota</taxon>
        <taxon>Bacilli</taxon>
        <taxon>Bacillales</taxon>
        <taxon>Bacillaceae</taxon>
        <taxon>Bacillus</taxon>
    </lineage>
</organism>
<keyword evidence="5" id="KW-1185">Reference proteome</keyword>
<dbReference type="KEGG" id="bpu:BPUM_3449"/>
<dbReference type="Pfam" id="PF13290">
    <property type="entry name" value="CHB_HEX_C_1"/>
    <property type="match status" value="1"/>
</dbReference>
<evidence type="ECO:0000259" key="3">
    <source>
        <dbReference type="Pfam" id="PF13290"/>
    </source>
</evidence>
<dbReference type="Pfam" id="PF00756">
    <property type="entry name" value="Esterase"/>
    <property type="match status" value="1"/>
</dbReference>
<dbReference type="Proteomes" id="UP000001355">
    <property type="component" value="Chromosome"/>
</dbReference>
<dbReference type="EMBL" id="CP000813">
    <property type="protein sequence ID" value="ABV64099.1"/>
    <property type="molecule type" value="Genomic_DNA"/>
</dbReference>
<dbReference type="InterPro" id="IPR029058">
    <property type="entry name" value="AB_hydrolase_fold"/>
</dbReference>
<dbReference type="InterPro" id="IPR050955">
    <property type="entry name" value="Plant_Biomass_Hydrol_Est"/>
</dbReference>
<feature type="chain" id="PRO_5002721235" evidence="2">
    <location>
        <begin position="30"/>
        <end position="358"/>
    </location>
</feature>
<dbReference type="AlphaFoldDB" id="A8FIN2"/>
<dbReference type="InterPro" id="IPR000801">
    <property type="entry name" value="Esterase-like"/>
</dbReference>
<dbReference type="OrthoDB" id="9795555at2"/>
<dbReference type="RefSeq" id="WP_012011656.1">
    <property type="nucleotide sequence ID" value="NC_009848.4"/>
</dbReference>
<evidence type="ECO:0000256" key="2">
    <source>
        <dbReference type="SAM" id="SignalP"/>
    </source>
</evidence>
<accession>A8FIN2</accession>
<feature type="domain" description="GH29D-like beta-sandwich" evidence="3">
    <location>
        <begin position="44"/>
        <end position="101"/>
    </location>
</feature>
<protein>
    <submittedName>
        <fullName evidence="4">Peptidase</fullName>
    </submittedName>
</protein>
<evidence type="ECO:0000313" key="4">
    <source>
        <dbReference type="EMBL" id="ABV64099.1"/>
    </source>
</evidence>
<sequence length="358" mass="40222">MNHATKKYLITAIIVLFSMSFLSPSVSSARTPHTSFFTPTASLPSGQYYRAQEVALHSPVPKATLYYTTDGSQPTSQSQRYKKPIHIDTNTTLKVSAYKNKHYLATSTYKYRFVTREDIASSFLSFEYQGMPYRLYIPKNHKRGKAYPLVLFLHGGGERGTDNQKQLLANDGAVLWASPEVQKKHPAYVLAPQARNTVDGGFALTRNTQNEIDLKNVFQFSPDLQKAYEVLQHVLTSYKIDQKRIYATGLSQGGFGSYQLNITYPRLFAAMISIAGGADPSKAGILAHKPIWAFHAEDDSIIPISYARNTIQAIQNAGGRPIYTEYESKYGYDHASWTPAYETKGLTDWLFAQRLSLR</sequence>
<reference evidence="4 5" key="1">
    <citation type="journal article" date="2007" name="PLoS ONE">
        <title>Paradoxical DNA repair and peroxide resistance gene conservation in Bacillus pumilus SAFR-032.</title>
        <authorList>
            <person name="Gioia J."/>
            <person name="Yerrapragada S."/>
            <person name="Qin X."/>
            <person name="Jiang H."/>
            <person name="Igboeli O.C."/>
            <person name="Muzny D."/>
            <person name="Dugan-Rocha S."/>
            <person name="Ding Y."/>
            <person name="Hawes A."/>
            <person name="Liu W."/>
            <person name="Perez L."/>
            <person name="Kovar C."/>
            <person name="Dinh H."/>
            <person name="Lee S."/>
            <person name="Nazareth L."/>
            <person name="Blyth P."/>
            <person name="Holder M."/>
            <person name="Buhay C."/>
            <person name="Tirumalai M.R."/>
            <person name="Liu Y."/>
            <person name="Dasgupta I."/>
            <person name="Bokhetache L."/>
            <person name="Fujita M."/>
            <person name="Karouia F."/>
            <person name="Eswara Moorthy P."/>
            <person name="Siefert J."/>
            <person name="Uzman A."/>
            <person name="Buzumbo P."/>
            <person name="Verma A."/>
            <person name="Zwiya H."/>
            <person name="McWilliams B.D."/>
            <person name="Olowu A."/>
            <person name="Clinkenbeard K.D."/>
            <person name="Newcombe D."/>
            <person name="Golebiewski L."/>
            <person name="Petrosino J.F."/>
            <person name="Nicholson W.L."/>
            <person name="Fox G.E."/>
            <person name="Venkateswaran K."/>
            <person name="Highlander S.K."/>
            <person name="Weinstock G.M."/>
        </authorList>
    </citation>
    <scope>NUCLEOTIDE SEQUENCE [LARGE SCALE GENOMIC DNA]</scope>
    <source>
        <strain evidence="4 5">SAFR-032</strain>
    </source>
</reference>
<dbReference type="HOGENOM" id="CLU_064094_0_0_9"/>
<dbReference type="eggNOG" id="COG4099">
    <property type="taxonomic scope" value="Bacteria"/>
</dbReference>
<gene>
    <name evidence="4" type="ordered locus">BPUM_3449</name>
</gene>
<dbReference type="GeneID" id="23399454"/>
<reference evidence="4 5" key="3">
    <citation type="journal article" date="2013" name="PLoS ONE">
        <title>Candidate genes that may be responsible for the unusual resistances exhibited by Bacillus pumilus SAFR-032 spores.</title>
        <authorList>
            <person name="Tirumalai M.R."/>
            <person name="Rastogi R."/>
            <person name="Zamani N."/>
            <person name="O'Bryant Williams E."/>
            <person name="Allen S."/>
            <person name="Diouf F."/>
            <person name="Kwende S."/>
            <person name="Weinstock G.M."/>
            <person name="Venkateswaran K.J."/>
            <person name="Fox G.E."/>
        </authorList>
    </citation>
    <scope>NUCLEOTIDE SEQUENCE [LARGE SCALE GENOMIC DNA]</scope>
    <source>
        <strain evidence="4 5">SAFR-032</strain>
    </source>
</reference>